<dbReference type="AlphaFoldDB" id="A0A1R4J531"/>
<dbReference type="STRING" id="1255658.FM114_05565"/>
<gene>
    <name evidence="5" type="ORF">FM114_05565</name>
</gene>
<evidence type="ECO:0000256" key="1">
    <source>
        <dbReference type="ARBA" id="ARBA00022679"/>
    </source>
</evidence>
<dbReference type="InterPro" id="IPR016181">
    <property type="entry name" value="Acyl_CoA_acyltransferase"/>
</dbReference>
<organism evidence="5 6">
    <name type="scientific">Luteococcus japonicus LSP_Lj1</name>
    <dbReference type="NCBI Taxonomy" id="1255658"/>
    <lineage>
        <taxon>Bacteria</taxon>
        <taxon>Bacillati</taxon>
        <taxon>Actinomycetota</taxon>
        <taxon>Actinomycetes</taxon>
        <taxon>Propionibacteriales</taxon>
        <taxon>Propionibacteriaceae</taxon>
        <taxon>Luteococcus</taxon>
    </lineage>
</organism>
<dbReference type="Pfam" id="PF00583">
    <property type="entry name" value="Acetyltransf_1"/>
    <property type="match status" value="1"/>
</dbReference>
<sequence>MSEVTARRAEERDLDDLRAHQPRPEIDLVGQRFEEMAKETGILAVAEHEGQIVGSGFLDFVDEALQPEVKNLWIYPEHRGLGAGQALWTWLEVQARDKGYDEVFLSVAPDNAKAISLFLQLGYAPTGDHLIIDNPSTHVVADPDQVSMHYAIYRKSLRAY</sequence>
<proteinExistence type="predicted"/>
<feature type="region of interest" description="Disordered" evidence="3">
    <location>
        <begin position="1"/>
        <end position="22"/>
    </location>
</feature>
<dbReference type="CDD" id="cd04301">
    <property type="entry name" value="NAT_SF"/>
    <property type="match status" value="1"/>
</dbReference>
<dbReference type="InterPro" id="IPR000182">
    <property type="entry name" value="GNAT_dom"/>
</dbReference>
<dbReference type="GO" id="GO:0016747">
    <property type="term" value="F:acyltransferase activity, transferring groups other than amino-acyl groups"/>
    <property type="evidence" value="ECO:0007669"/>
    <property type="project" value="InterPro"/>
</dbReference>
<dbReference type="OrthoDB" id="9799092at2"/>
<evidence type="ECO:0000313" key="5">
    <source>
        <dbReference type="EMBL" id="SJN27200.1"/>
    </source>
</evidence>
<name>A0A1R4J531_9ACTN</name>
<dbReference type="Gene3D" id="3.40.630.30">
    <property type="match status" value="1"/>
</dbReference>
<protein>
    <recommendedName>
        <fullName evidence="4">N-acetyltransferase domain-containing protein</fullName>
    </recommendedName>
</protein>
<evidence type="ECO:0000313" key="6">
    <source>
        <dbReference type="Proteomes" id="UP000188342"/>
    </source>
</evidence>
<accession>A0A1R4J531</accession>
<dbReference type="EMBL" id="FUKQ01000019">
    <property type="protein sequence ID" value="SJN27200.1"/>
    <property type="molecule type" value="Genomic_DNA"/>
</dbReference>
<keyword evidence="2" id="KW-0012">Acyltransferase</keyword>
<dbReference type="PANTHER" id="PTHR43877">
    <property type="entry name" value="AMINOALKYLPHOSPHONATE N-ACETYLTRANSFERASE-RELATED-RELATED"/>
    <property type="match status" value="1"/>
</dbReference>
<feature type="domain" description="N-acetyltransferase" evidence="4">
    <location>
        <begin position="4"/>
        <end position="153"/>
    </location>
</feature>
<keyword evidence="1" id="KW-0808">Transferase</keyword>
<dbReference type="InterPro" id="IPR050832">
    <property type="entry name" value="Bact_Acetyltransf"/>
</dbReference>
<dbReference type="PROSITE" id="PS51186">
    <property type="entry name" value="GNAT"/>
    <property type="match status" value="1"/>
</dbReference>
<dbReference type="RefSeq" id="WP_094764193.1">
    <property type="nucleotide sequence ID" value="NZ_FUKQ01000019.1"/>
</dbReference>
<dbReference type="Proteomes" id="UP000188342">
    <property type="component" value="Unassembled WGS sequence"/>
</dbReference>
<reference evidence="5 6" key="1">
    <citation type="submission" date="2017-02" db="EMBL/GenBank/DDBJ databases">
        <authorList>
            <person name="Peterson S.W."/>
        </authorList>
    </citation>
    <scope>NUCLEOTIDE SEQUENCE [LARGE SCALE GENOMIC DNA]</scope>
    <source>
        <strain evidence="5 6">LSP_Lj1</strain>
    </source>
</reference>
<evidence type="ECO:0000256" key="2">
    <source>
        <dbReference type="ARBA" id="ARBA00023315"/>
    </source>
</evidence>
<dbReference type="SUPFAM" id="SSF55729">
    <property type="entry name" value="Acyl-CoA N-acyltransferases (Nat)"/>
    <property type="match status" value="1"/>
</dbReference>
<keyword evidence="6" id="KW-1185">Reference proteome</keyword>
<evidence type="ECO:0000256" key="3">
    <source>
        <dbReference type="SAM" id="MobiDB-lite"/>
    </source>
</evidence>
<evidence type="ECO:0000259" key="4">
    <source>
        <dbReference type="PROSITE" id="PS51186"/>
    </source>
</evidence>